<evidence type="ECO:0000256" key="7">
    <source>
        <dbReference type="ARBA" id="ARBA00023136"/>
    </source>
</evidence>
<keyword evidence="4" id="KW-0375">Hydrogen ion transport</keyword>
<evidence type="ECO:0000256" key="1">
    <source>
        <dbReference type="ARBA" id="ARBA00004325"/>
    </source>
</evidence>
<gene>
    <name evidence="9" type="primary">atp4</name>
</gene>
<dbReference type="GO" id="GO:0045259">
    <property type="term" value="C:proton-transporting ATP synthase complex"/>
    <property type="evidence" value="ECO:0007669"/>
    <property type="project" value="UniProtKB-KW"/>
</dbReference>
<evidence type="ECO:0000256" key="3">
    <source>
        <dbReference type="ARBA" id="ARBA00022547"/>
    </source>
</evidence>
<evidence type="ECO:0000256" key="4">
    <source>
        <dbReference type="ARBA" id="ARBA00022781"/>
    </source>
</evidence>
<accession>A0A348AYU8</accession>
<dbReference type="GO" id="GO:0015078">
    <property type="term" value="F:proton transmembrane transporter activity"/>
    <property type="evidence" value="ECO:0007669"/>
    <property type="project" value="InterPro"/>
</dbReference>
<keyword evidence="5" id="KW-0406">Ion transport</keyword>
<reference evidence="9" key="1">
    <citation type="journal article" date="2018" name="Sci. Rep.">
        <title>Ophirina amphinema n. gen., n. sp., a New Deeply Branching Discobid with Phylogenetic Affinity to Jakobids.</title>
        <authorList>
            <person name="Yabuki A."/>
            <person name="Gyaltshen Y."/>
            <person name="Heiss A.A."/>
            <person name="Fujikura K."/>
            <person name="Kim E."/>
        </authorList>
    </citation>
    <scope>NUCLEOTIDE SEQUENCE</scope>
    <source>
        <strain evidence="9">JB</strain>
    </source>
</reference>
<keyword evidence="6 9" id="KW-0496">Mitochondrion</keyword>
<comment type="subcellular location">
    <subcellularLocation>
        <location evidence="1">Mitochondrion membrane</location>
    </subcellularLocation>
</comment>
<dbReference type="Pfam" id="PF05405">
    <property type="entry name" value="Mt_ATP-synt_B"/>
    <property type="match status" value="1"/>
</dbReference>
<feature type="transmembrane region" description="Helical" evidence="8">
    <location>
        <begin position="15"/>
        <end position="37"/>
    </location>
</feature>
<dbReference type="AlphaFoldDB" id="A0A348AYU8"/>
<dbReference type="InterPro" id="IPR008688">
    <property type="entry name" value="ATP_synth_Bsub_B/MI25"/>
</dbReference>
<evidence type="ECO:0000256" key="2">
    <source>
        <dbReference type="ARBA" id="ARBA00022448"/>
    </source>
</evidence>
<evidence type="ECO:0000256" key="8">
    <source>
        <dbReference type="SAM" id="Phobius"/>
    </source>
</evidence>
<proteinExistence type="predicted"/>
<keyword evidence="3" id="KW-0138">CF(0)</keyword>
<dbReference type="EMBL" id="LC369600">
    <property type="protein sequence ID" value="BBD14166.1"/>
    <property type="molecule type" value="Genomic_DNA"/>
</dbReference>
<keyword evidence="2" id="KW-0813">Transport</keyword>
<evidence type="ECO:0000256" key="6">
    <source>
        <dbReference type="ARBA" id="ARBA00023128"/>
    </source>
</evidence>
<geneLocation type="mitochondrion" evidence="9"/>
<dbReference type="GO" id="GO:0031966">
    <property type="term" value="C:mitochondrial membrane"/>
    <property type="evidence" value="ECO:0007669"/>
    <property type="project" value="UniProtKB-SubCell"/>
</dbReference>
<protein>
    <submittedName>
        <fullName evidence="9">ATP synthase F0 subunit b</fullName>
    </submittedName>
</protein>
<keyword evidence="8" id="KW-1133">Transmembrane helix</keyword>
<keyword evidence="7 8" id="KW-0472">Membrane</keyword>
<keyword evidence="8" id="KW-0812">Transmembrane</keyword>
<organism evidence="9">
    <name type="scientific">Ophirina amphinema</name>
    <dbReference type="NCBI Taxonomy" id="2108040"/>
    <lineage>
        <taxon>Eukaryota</taxon>
        <taxon>Discoba</taxon>
        <taxon>Jakobida</taxon>
        <taxon>Ophirinina</taxon>
        <taxon>Ophirinidae</taxon>
        <taxon>Ophirina</taxon>
    </lineage>
</organism>
<name>A0A348AYU8_9EUKA</name>
<dbReference type="GO" id="GO:0015986">
    <property type="term" value="P:proton motive force-driven ATP synthesis"/>
    <property type="evidence" value="ECO:0007669"/>
    <property type="project" value="InterPro"/>
</dbReference>
<evidence type="ECO:0000256" key="5">
    <source>
        <dbReference type="ARBA" id="ARBA00023065"/>
    </source>
</evidence>
<sequence length="146" mass="16538">MYLGTIILLALSSQYFIILDEEFLVFLCFLGVLSLLIKKVGPLVSNGFDSKSGAIKNEFERLSYAQSGLVLSMWYQQRVLQDSLQDLEQLHGYCLFVAEKVTSRKVLAYRGFLCQEIISRLDTLRSTEARAIASVQDDVVSWVCKI</sequence>
<evidence type="ECO:0000313" key="9">
    <source>
        <dbReference type="EMBL" id="BBD14166.1"/>
    </source>
</evidence>